<keyword evidence="3" id="KW-1185">Reference proteome</keyword>
<organism evidence="2 3">
    <name type="scientific">Cladophialophora chaetospira</name>
    <dbReference type="NCBI Taxonomy" id="386627"/>
    <lineage>
        <taxon>Eukaryota</taxon>
        <taxon>Fungi</taxon>
        <taxon>Dikarya</taxon>
        <taxon>Ascomycota</taxon>
        <taxon>Pezizomycotina</taxon>
        <taxon>Eurotiomycetes</taxon>
        <taxon>Chaetothyriomycetidae</taxon>
        <taxon>Chaetothyriales</taxon>
        <taxon>Herpotrichiellaceae</taxon>
        <taxon>Cladophialophora</taxon>
    </lineage>
</organism>
<name>A0AA38XBH8_9EURO</name>
<evidence type="ECO:0000313" key="3">
    <source>
        <dbReference type="Proteomes" id="UP001172673"/>
    </source>
</evidence>
<feature type="region of interest" description="Disordered" evidence="1">
    <location>
        <begin position="1"/>
        <end position="20"/>
    </location>
</feature>
<reference evidence="2" key="1">
    <citation type="submission" date="2022-10" db="EMBL/GenBank/DDBJ databases">
        <title>Culturing micro-colonial fungi from biological soil crusts in the Mojave desert and describing Neophaeococcomyces mojavensis, and introducing the new genera and species Taxawa tesnikishii.</title>
        <authorList>
            <person name="Kurbessoian T."/>
            <person name="Stajich J.E."/>
        </authorList>
    </citation>
    <scope>NUCLEOTIDE SEQUENCE</scope>
    <source>
        <strain evidence="2">TK_41</strain>
    </source>
</reference>
<protein>
    <submittedName>
        <fullName evidence="2">Uncharacterized protein</fullName>
    </submittedName>
</protein>
<dbReference type="Gene3D" id="3.30.450.150">
    <property type="entry name" value="Haem-degrading domain"/>
    <property type="match status" value="1"/>
</dbReference>
<dbReference type="SUPFAM" id="SSF143744">
    <property type="entry name" value="GlcG-like"/>
    <property type="match status" value="1"/>
</dbReference>
<dbReference type="AlphaFoldDB" id="A0AA38XBH8"/>
<dbReference type="Proteomes" id="UP001172673">
    <property type="component" value="Unassembled WGS sequence"/>
</dbReference>
<dbReference type="InterPro" id="IPR052517">
    <property type="entry name" value="GlcG_carb_metab_protein"/>
</dbReference>
<dbReference type="InterPro" id="IPR005624">
    <property type="entry name" value="PduO/GlcC-like"/>
</dbReference>
<gene>
    <name evidence="2" type="ORF">H2200_005197</name>
</gene>
<evidence type="ECO:0000256" key="1">
    <source>
        <dbReference type="SAM" id="MobiDB-lite"/>
    </source>
</evidence>
<dbReference type="EMBL" id="JAPDRK010000007">
    <property type="protein sequence ID" value="KAJ9610420.1"/>
    <property type="molecule type" value="Genomic_DNA"/>
</dbReference>
<dbReference type="Pfam" id="PF03928">
    <property type="entry name" value="HbpS-like"/>
    <property type="match status" value="1"/>
</dbReference>
<evidence type="ECO:0000313" key="2">
    <source>
        <dbReference type="EMBL" id="KAJ9610420.1"/>
    </source>
</evidence>
<dbReference type="PANTHER" id="PTHR34309">
    <property type="entry name" value="SLR1406 PROTEIN"/>
    <property type="match status" value="1"/>
</dbReference>
<sequence>MSQSVDRKATHGWGSTPSQRHFVSHEQALKILEAGVKRAKEIKYVGTLARGLGFATQTRRERISQLTMRQSVPQNIAVLDPAAWLVGFVRMDNAFLGSIDIAQKKAKTTVFYNGIPSDGIKQRAEPGGDIFAIEQTNGGTVVFGGGLPIYDSEGYFIGAVGVSGGTVEEDVDVAKAAVEGSGVGTTS</sequence>
<proteinExistence type="predicted"/>
<dbReference type="PANTHER" id="PTHR34309:SF1">
    <property type="entry name" value="PROTEIN GLCG"/>
    <property type="match status" value="1"/>
</dbReference>
<accession>A0AA38XBH8</accession>
<dbReference type="InterPro" id="IPR038084">
    <property type="entry name" value="PduO/GlcC-like_sf"/>
</dbReference>
<comment type="caution">
    <text evidence="2">The sequence shown here is derived from an EMBL/GenBank/DDBJ whole genome shotgun (WGS) entry which is preliminary data.</text>
</comment>